<organism evidence="2 3">
    <name type="scientific">Alkalithermobacter paradoxus</name>
    <dbReference type="NCBI Taxonomy" id="29349"/>
    <lineage>
        <taxon>Bacteria</taxon>
        <taxon>Bacillati</taxon>
        <taxon>Bacillota</taxon>
        <taxon>Clostridia</taxon>
        <taxon>Peptostreptococcales</taxon>
        <taxon>Tepidibacteraceae</taxon>
        <taxon>Alkalithermobacter</taxon>
    </lineage>
</organism>
<accession>A0A1V4I6X2</accession>
<keyword evidence="1" id="KW-0812">Transmembrane</keyword>
<dbReference type="AlphaFoldDB" id="A0A1V4I6X2"/>
<dbReference type="Proteomes" id="UP000190140">
    <property type="component" value="Unassembled WGS sequence"/>
</dbReference>
<evidence type="ECO:0000313" key="3">
    <source>
        <dbReference type="Proteomes" id="UP000190140"/>
    </source>
</evidence>
<protein>
    <recommendedName>
        <fullName evidence="4">Prepilin-type N-terminal cleavage/methylation domain-containing protein</fullName>
    </recommendedName>
</protein>
<reference evidence="2 3" key="1">
    <citation type="submission" date="2017-03" db="EMBL/GenBank/DDBJ databases">
        <title>Genome sequence of Clostridium thermoalcaliphilum DSM 7309.</title>
        <authorList>
            <person name="Poehlein A."/>
            <person name="Daniel R."/>
        </authorList>
    </citation>
    <scope>NUCLEOTIDE SEQUENCE [LARGE SCALE GENOMIC DNA]</scope>
    <source>
        <strain evidence="2 3">DSM 7309</strain>
    </source>
</reference>
<evidence type="ECO:0000256" key="1">
    <source>
        <dbReference type="SAM" id="Phobius"/>
    </source>
</evidence>
<name>A0A1V4I6X2_9FIRM</name>
<dbReference type="EMBL" id="MZGW01000004">
    <property type="protein sequence ID" value="OPJ55620.1"/>
    <property type="molecule type" value="Genomic_DNA"/>
</dbReference>
<dbReference type="STRING" id="29349.CLOTH_13790"/>
<gene>
    <name evidence="2" type="ORF">CLOTH_13790</name>
</gene>
<dbReference type="OrthoDB" id="1752894at2"/>
<dbReference type="RefSeq" id="WP_079412408.1">
    <property type="nucleotide sequence ID" value="NZ_MZGW01000004.1"/>
</dbReference>
<evidence type="ECO:0008006" key="4">
    <source>
        <dbReference type="Google" id="ProtNLM"/>
    </source>
</evidence>
<sequence length="165" mass="19378">MKDTKGFLMIELIISLSLIGVIMLLVFNITIFNIKAFTKTEASVEIQQQAQFLKEFIEDKVYRSTRIDSIINLSGNRVNVNTFKSGEIREIRLYLVDGVVGIYIDKNSKKMFYRTDIRYNGYEIGNYINKMEIEKLQNGRGIKFNLEIQKKKETFDLEFIAYFRN</sequence>
<keyword evidence="1" id="KW-1133">Transmembrane helix</keyword>
<keyword evidence="1" id="KW-0472">Membrane</keyword>
<comment type="caution">
    <text evidence="2">The sequence shown here is derived from an EMBL/GenBank/DDBJ whole genome shotgun (WGS) entry which is preliminary data.</text>
</comment>
<evidence type="ECO:0000313" key="2">
    <source>
        <dbReference type="EMBL" id="OPJ55620.1"/>
    </source>
</evidence>
<keyword evidence="3" id="KW-1185">Reference proteome</keyword>
<proteinExistence type="predicted"/>
<feature type="transmembrane region" description="Helical" evidence="1">
    <location>
        <begin position="6"/>
        <end position="29"/>
    </location>
</feature>